<sequence length="215" mass="22085">MDPTETTVVAVRDVGPDAVAIEATTPEGFETRPGQFIKLETEIDGESVGRFYTVSSPDTDETFELTIGYDPEEGGAFSEYLVSVVPGDSITVTGPFGDNYYEDEPRVVVLAGGPGVGPAVAIAERALADGGEAAVVYRDEHPLHEDRLAALATSGADVFVLADGTALTDAVGDVLSGVDGEAVFVYGFGDFLADAEAAIAAAGGDPDGAKSENFG</sequence>
<dbReference type="PANTHER" id="PTHR47354:SF5">
    <property type="entry name" value="PROTEIN RFBI"/>
    <property type="match status" value="1"/>
</dbReference>
<name>M1XLF3_NATM8</name>
<dbReference type="InterPro" id="IPR017927">
    <property type="entry name" value="FAD-bd_FR_type"/>
</dbReference>
<dbReference type="GO" id="GO:0016491">
    <property type="term" value="F:oxidoreductase activity"/>
    <property type="evidence" value="ECO:0007669"/>
    <property type="project" value="InterPro"/>
</dbReference>
<dbReference type="RefSeq" id="WP_015410352.1">
    <property type="nucleotide sequence ID" value="NC_020388.1"/>
</dbReference>
<dbReference type="InterPro" id="IPR017938">
    <property type="entry name" value="Riboflavin_synthase-like_b-brl"/>
</dbReference>
<keyword evidence="3" id="KW-1185">Reference proteome</keyword>
<dbReference type="eggNOG" id="arCOG02200">
    <property type="taxonomic scope" value="Archaea"/>
</dbReference>
<dbReference type="KEGG" id="nmo:Nmlp_3488"/>
<dbReference type="PROSITE" id="PS51384">
    <property type="entry name" value="FAD_FR"/>
    <property type="match status" value="1"/>
</dbReference>
<evidence type="ECO:0000313" key="3">
    <source>
        <dbReference type="Proteomes" id="UP000011867"/>
    </source>
</evidence>
<dbReference type="HOGENOM" id="CLU_1297469_0_0_2"/>
<dbReference type="InterPro" id="IPR050415">
    <property type="entry name" value="MRET"/>
</dbReference>
<dbReference type="Pfam" id="PF00970">
    <property type="entry name" value="FAD_binding_6"/>
    <property type="match status" value="1"/>
</dbReference>
<dbReference type="PANTHER" id="PTHR47354">
    <property type="entry name" value="NADH OXIDOREDUCTASE HCR"/>
    <property type="match status" value="1"/>
</dbReference>
<dbReference type="InterPro" id="IPR039261">
    <property type="entry name" value="FNR_nucleotide-bd"/>
</dbReference>
<gene>
    <name evidence="2" type="ordered locus">Nmlp_3488</name>
</gene>
<dbReference type="SUPFAM" id="SSF63380">
    <property type="entry name" value="Riboflavin synthase domain-like"/>
    <property type="match status" value="1"/>
</dbReference>
<dbReference type="SUPFAM" id="SSF52343">
    <property type="entry name" value="Ferredoxin reductase-like, C-terminal NADP-linked domain"/>
    <property type="match status" value="1"/>
</dbReference>
<dbReference type="AlphaFoldDB" id="M1XLF3"/>
<protein>
    <submittedName>
        <fullName evidence="2">FAD-dependent oxidoreductase</fullName>
    </submittedName>
</protein>
<evidence type="ECO:0000259" key="1">
    <source>
        <dbReference type="PROSITE" id="PS51384"/>
    </source>
</evidence>
<dbReference type="Gene3D" id="2.40.30.10">
    <property type="entry name" value="Translation factors"/>
    <property type="match status" value="1"/>
</dbReference>
<evidence type="ECO:0000313" key="2">
    <source>
        <dbReference type="EMBL" id="CCQ37615.1"/>
    </source>
</evidence>
<dbReference type="OrthoDB" id="35401at2157"/>
<accession>M1XLF3</accession>
<dbReference type="InterPro" id="IPR008333">
    <property type="entry name" value="Cbr1-like_FAD-bd_dom"/>
</dbReference>
<dbReference type="STRING" id="268739.Nmlp_3488"/>
<dbReference type="GeneID" id="14653235"/>
<dbReference type="Proteomes" id="UP000011867">
    <property type="component" value="Chromosome"/>
</dbReference>
<proteinExistence type="predicted"/>
<dbReference type="CDD" id="cd00322">
    <property type="entry name" value="FNR_like"/>
    <property type="match status" value="1"/>
</dbReference>
<dbReference type="EMBL" id="HF582854">
    <property type="protein sequence ID" value="CCQ37615.1"/>
    <property type="molecule type" value="Genomic_DNA"/>
</dbReference>
<feature type="domain" description="FAD-binding FR-type" evidence="1">
    <location>
        <begin position="1"/>
        <end position="102"/>
    </location>
</feature>
<reference evidence="2 3" key="1">
    <citation type="journal article" date="2013" name="Genome Announc.">
        <title>Genome of the haloarchaeon Natronomonas moolapensis, a neutrophilic member of a previously haloalkaliphilic genus.</title>
        <authorList>
            <person name="Dyall-Smith M.L."/>
            <person name="Pfeiffer F."/>
            <person name="Oberwinkler T."/>
            <person name="Klee K."/>
            <person name="Rampp M."/>
            <person name="Palm P."/>
            <person name="Gross K."/>
            <person name="Schuster S.C."/>
            <person name="Oesterhelt D."/>
        </authorList>
    </citation>
    <scope>NUCLEOTIDE SEQUENCE [LARGE SCALE GENOMIC DNA]</scope>
    <source>
        <strain evidence="3">DSM 18674 / JCM 14361 / 8.8.11</strain>
    </source>
</reference>
<organism evidence="2 3">
    <name type="scientific">Natronomonas moolapensis (strain DSM 18674 / CECT 7526 / JCM 14361 / 8.8.11)</name>
    <dbReference type="NCBI Taxonomy" id="268739"/>
    <lineage>
        <taxon>Archaea</taxon>
        <taxon>Methanobacteriati</taxon>
        <taxon>Methanobacteriota</taxon>
        <taxon>Stenosarchaea group</taxon>
        <taxon>Halobacteria</taxon>
        <taxon>Halobacteriales</taxon>
        <taxon>Natronomonadaceae</taxon>
        <taxon>Natronomonas</taxon>
    </lineage>
</organism>